<organism evidence="2 3">
    <name type="scientific">Cyclopterus lumpus</name>
    <name type="common">Lumpsucker</name>
    <dbReference type="NCBI Taxonomy" id="8103"/>
    <lineage>
        <taxon>Eukaryota</taxon>
        <taxon>Metazoa</taxon>
        <taxon>Chordata</taxon>
        <taxon>Craniata</taxon>
        <taxon>Vertebrata</taxon>
        <taxon>Euteleostomi</taxon>
        <taxon>Actinopterygii</taxon>
        <taxon>Neopterygii</taxon>
        <taxon>Teleostei</taxon>
        <taxon>Neoteleostei</taxon>
        <taxon>Acanthomorphata</taxon>
        <taxon>Eupercaria</taxon>
        <taxon>Perciformes</taxon>
        <taxon>Cottioidei</taxon>
        <taxon>Cottales</taxon>
        <taxon>Cyclopteridae</taxon>
        <taxon>Cyclopterus</taxon>
    </lineage>
</organism>
<sequence length="426" mass="45797">ILVSRKLTLEPKVTVNARIVVVGASDTGLSFLEVLCLCPHLRFHNLTLVSTHGYPGDHGDHEDSLFSASCSHAFSSRDLAQLPLHSCVTVVTGKMVGINRKSKCVRVSGGAKVPYDHLVLCTGLQYQVGPGGRGGHTRSWPGSRYTGPVPSNLFTLNDLHDCSAARRWLRANFVELEGDAVVYGSGVDVFTTAEALLGLGVRGGRVHLVLTPPELPGASGLGDPVVEKAVAVALGEAGVRVHRGRLLAQMNDGEVNPEPLASVTFASHEEEEPLLRLRCGVFLNVSNKGVDRDAFQSINNSFLVFDSRLVVSASFHTSDPAVSGAGPLTKLSRCYYADEWSHANFNSKEVGRDLAAMLLPLFDPTLEVAVERPPPDGGRLVPLYKQPKVKGGKLPGGFNYLHVTKPPPTEPTGAQQVRAADVWYHR</sequence>
<name>A0A8C2Z8W1_CYCLU</name>
<proteinExistence type="predicted"/>
<dbReference type="GeneTree" id="ENSGT00390000004987"/>
<accession>A0A8C2Z8W1</accession>
<dbReference type="Pfam" id="PF23150">
    <property type="entry name" value="CFAP61_dimer"/>
    <property type="match status" value="1"/>
</dbReference>
<evidence type="ECO:0000313" key="3">
    <source>
        <dbReference type="Proteomes" id="UP000694565"/>
    </source>
</evidence>
<feature type="domain" description="CFAP61 dimerisation" evidence="1">
    <location>
        <begin position="382"/>
        <end position="416"/>
    </location>
</feature>
<reference evidence="2" key="1">
    <citation type="submission" date="2025-08" db="UniProtKB">
        <authorList>
            <consortium name="Ensembl"/>
        </authorList>
    </citation>
    <scope>IDENTIFICATION</scope>
</reference>
<reference evidence="2" key="2">
    <citation type="submission" date="2025-09" db="UniProtKB">
        <authorList>
            <consortium name="Ensembl"/>
        </authorList>
    </citation>
    <scope>IDENTIFICATION</scope>
</reference>
<dbReference type="PANTHER" id="PTHR21178">
    <property type="entry name" value="CILIA- AND FLAGELLA-ASSOCIATED PROTEIN 61"/>
    <property type="match status" value="1"/>
</dbReference>
<dbReference type="Ensembl" id="ENSCLMT00005024902.1">
    <property type="protein sequence ID" value="ENSCLMP00005023801.1"/>
    <property type="gene ID" value="ENSCLMG00005011781.1"/>
</dbReference>
<dbReference type="InterPro" id="IPR036188">
    <property type="entry name" value="FAD/NAD-bd_sf"/>
</dbReference>
<evidence type="ECO:0000259" key="1">
    <source>
        <dbReference type="Pfam" id="PF23150"/>
    </source>
</evidence>
<dbReference type="InterPro" id="IPR038884">
    <property type="entry name" value="CFAP61"/>
</dbReference>
<dbReference type="PANTHER" id="PTHR21178:SF8">
    <property type="entry name" value="CILIA- AND FLAGELLA-ASSOCIATED PROTEIN 61"/>
    <property type="match status" value="1"/>
</dbReference>
<dbReference type="Gene3D" id="3.50.50.60">
    <property type="entry name" value="FAD/NAD(P)-binding domain"/>
    <property type="match status" value="2"/>
</dbReference>
<keyword evidence="3" id="KW-1185">Reference proteome</keyword>
<dbReference type="SUPFAM" id="SSF51905">
    <property type="entry name" value="FAD/NAD(P)-binding domain"/>
    <property type="match status" value="1"/>
</dbReference>
<dbReference type="AlphaFoldDB" id="A0A8C2Z8W1"/>
<dbReference type="Proteomes" id="UP000694565">
    <property type="component" value="Unplaced"/>
</dbReference>
<dbReference type="InterPro" id="IPR056299">
    <property type="entry name" value="CFAP61_dimer"/>
</dbReference>
<evidence type="ECO:0000313" key="2">
    <source>
        <dbReference type="Ensembl" id="ENSCLMP00005023801.1"/>
    </source>
</evidence>
<protein>
    <recommendedName>
        <fullName evidence="1">CFAP61 dimerisation domain-containing protein</fullName>
    </recommendedName>
</protein>